<dbReference type="STRING" id="1382522.W6MHK9"/>
<keyword evidence="5" id="KW-0539">Nucleus</keyword>
<evidence type="ECO:0000259" key="9">
    <source>
        <dbReference type="Pfam" id="PF23726"/>
    </source>
</evidence>
<dbReference type="Pfam" id="PF03178">
    <property type="entry name" value="CPSF_A"/>
    <property type="match status" value="1"/>
</dbReference>
<feature type="domain" description="RSE1/DDB1/CPSF1 C-terminal" evidence="7">
    <location>
        <begin position="860"/>
        <end position="1181"/>
    </location>
</feature>
<dbReference type="InterPro" id="IPR058543">
    <property type="entry name" value="Beta-prop_RSE1/DDB1/CPSF1_2nd"/>
</dbReference>
<dbReference type="InterPro" id="IPR050358">
    <property type="entry name" value="RSE1/DDB1/CFT1"/>
</dbReference>
<dbReference type="Pfam" id="PF23726">
    <property type="entry name" value="Beta-prop_RSE1_2nd"/>
    <property type="match status" value="1"/>
</dbReference>
<reference evidence="10" key="2">
    <citation type="submission" date="2014-02" db="EMBL/GenBank/DDBJ databases">
        <title>Complete DNA sequence of /Kuraishia capsulata/ illustrates novel genomic features among budding yeasts (/Saccharomycotina/).</title>
        <authorList>
            <person name="Morales L."/>
            <person name="Noel B."/>
            <person name="Porcel B."/>
            <person name="Marcet-Houben M."/>
            <person name="Hullo M-F."/>
            <person name="Sacerdot C."/>
            <person name="Tekaia F."/>
            <person name="Leh-Louis V."/>
            <person name="Despons L."/>
            <person name="Khanna V."/>
            <person name="Aury J-M."/>
            <person name="Barbe V."/>
            <person name="Couloux A."/>
            <person name="Labadie K."/>
            <person name="Pelletier E."/>
            <person name="Souciet J-L."/>
            <person name="Boekhout T."/>
            <person name="Gabaldon T."/>
            <person name="Wincker P."/>
            <person name="Dujon B."/>
        </authorList>
    </citation>
    <scope>NUCLEOTIDE SEQUENCE</scope>
    <source>
        <strain evidence="10">CBS 1993</strain>
    </source>
</reference>
<evidence type="ECO:0000313" key="10">
    <source>
        <dbReference type="EMBL" id="CDK25213.1"/>
    </source>
</evidence>
<name>W6MHK9_9ASCO</name>
<reference evidence="10" key="1">
    <citation type="submission" date="2013-12" db="EMBL/GenBank/DDBJ databases">
        <authorList>
            <person name="Genoscope - CEA"/>
        </authorList>
    </citation>
    <scope>NUCLEOTIDE SEQUENCE</scope>
    <source>
        <strain evidence="10">CBS 1993</strain>
    </source>
</reference>
<keyword evidence="4" id="KW-0508">mRNA splicing</keyword>
<evidence type="ECO:0000256" key="2">
    <source>
        <dbReference type="ARBA" id="ARBA00022664"/>
    </source>
</evidence>
<evidence type="ECO:0000256" key="6">
    <source>
        <dbReference type="ARBA" id="ARBA00038266"/>
    </source>
</evidence>
<dbReference type="PANTHER" id="PTHR10644">
    <property type="entry name" value="DNA REPAIR/RNA PROCESSING CPSF FAMILY"/>
    <property type="match status" value="1"/>
</dbReference>
<evidence type="ECO:0000313" key="11">
    <source>
        <dbReference type="Proteomes" id="UP000019384"/>
    </source>
</evidence>
<organism evidence="10 11">
    <name type="scientific">Kuraishia capsulata CBS 1993</name>
    <dbReference type="NCBI Taxonomy" id="1382522"/>
    <lineage>
        <taxon>Eukaryota</taxon>
        <taxon>Fungi</taxon>
        <taxon>Dikarya</taxon>
        <taxon>Ascomycota</taxon>
        <taxon>Saccharomycotina</taxon>
        <taxon>Pichiomycetes</taxon>
        <taxon>Pichiales</taxon>
        <taxon>Pichiaceae</taxon>
        <taxon>Kuraishia</taxon>
    </lineage>
</organism>
<accession>W6MHK9</accession>
<dbReference type="RefSeq" id="XP_022457225.1">
    <property type="nucleotide sequence ID" value="XM_022605791.1"/>
</dbReference>
<evidence type="ECO:0000256" key="5">
    <source>
        <dbReference type="ARBA" id="ARBA00023242"/>
    </source>
</evidence>
<comment type="subcellular location">
    <subcellularLocation>
        <location evidence="1">Nucleus</location>
    </subcellularLocation>
</comment>
<keyword evidence="11" id="KW-1185">Reference proteome</keyword>
<gene>
    <name evidence="10" type="ORF">KUCA_T00001180001</name>
</gene>
<proteinExistence type="inferred from homology"/>
<evidence type="ECO:0000256" key="3">
    <source>
        <dbReference type="ARBA" id="ARBA00022728"/>
    </source>
</evidence>
<keyword evidence="2" id="KW-0507">mRNA processing</keyword>
<dbReference type="GO" id="GO:0008380">
    <property type="term" value="P:RNA splicing"/>
    <property type="evidence" value="ECO:0007669"/>
    <property type="project" value="UniProtKB-KW"/>
</dbReference>
<dbReference type="InterPro" id="IPR015943">
    <property type="entry name" value="WD40/YVTN_repeat-like_dom_sf"/>
</dbReference>
<dbReference type="Proteomes" id="UP000019384">
    <property type="component" value="Unassembled WGS sequence"/>
</dbReference>
<protein>
    <recommendedName>
        <fullName evidence="12">DNA damage-binding protein 1</fullName>
    </recommendedName>
</protein>
<dbReference type="GO" id="GO:0003676">
    <property type="term" value="F:nucleic acid binding"/>
    <property type="evidence" value="ECO:0007669"/>
    <property type="project" value="InterPro"/>
</dbReference>
<evidence type="ECO:0000259" key="7">
    <source>
        <dbReference type="Pfam" id="PF03178"/>
    </source>
</evidence>
<evidence type="ECO:0000259" key="8">
    <source>
        <dbReference type="Pfam" id="PF10433"/>
    </source>
</evidence>
<dbReference type="AlphaFoldDB" id="W6MHK9"/>
<dbReference type="Gene3D" id="2.130.10.10">
    <property type="entry name" value="YVTN repeat-like/Quinoprotein amine dehydrogenase"/>
    <property type="match status" value="3"/>
</dbReference>
<evidence type="ECO:0000256" key="4">
    <source>
        <dbReference type="ARBA" id="ARBA00023187"/>
    </source>
</evidence>
<dbReference type="FunFam" id="2.130.10.10:FF:001143">
    <property type="entry name" value="Pre-mRNA-splicing factor rse-1, putative"/>
    <property type="match status" value="1"/>
</dbReference>
<dbReference type="Pfam" id="PF10433">
    <property type="entry name" value="Beta-prop_RSE1_1st"/>
    <property type="match status" value="1"/>
</dbReference>
<dbReference type="GO" id="GO:0005681">
    <property type="term" value="C:spliceosomal complex"/>
    <property type="evidence" value="ECO:0007669"/>
    <property type="project" value="UniProtKB-KW"/>
</dbReference>
<evidence type="ECO:0000256" key="1">
    <source>
        <dbReference type="ARBA" id="ARBA00004123"/>
    </source>
</evidence>
<dbReference type="InterPro" id="IPR018846">
    <property type="entry name" value="Beta-prop_RSE1/DDB1/CPSF1_1st"/>
</dbReference>
<keyword evidence="3" id="KW-0747">Spliceosome</keyword>
<feature type="domain" description="RSE1/DDB1/CPSF1 second beta-propeller" evidence="9">
    <location>
        <begin position="457"/>
        <end position="781"/>
    </location>
</feature>
<dbReference type="OrthoDB" id="436637at2759"/>
<evidence type="ECO:0008006" key="12">
    <source>
        <dbReference type="Google" id="ProtNLM"/>
    </source>
</evidence>
<dbReference type="SUPFAM" id="SSF50978">
    <property type="entry name" value="WD40 repeat-like"/>
    <property type="match status" value="1"/>
</dbReference>
<dbReference type="HOGENOM" id="CLU_003246_0_0_1"/>
<dbReference type="GO" id="GO:0006397">
    <property type="term" value="P:mRNA processing"/>
    <property type="evidence" value="ECO:0007669"/>
    <property type="project" value="UniProtKB-KW"/>
</dbReference>
<comment type="similarity">
    <text evidence="6">Belongs to the RSE1 family.</text>
</comment>
<dbReference type="GeneID" id="34518613"/>
<dbReference type="EMBL" id="HG793125">
    <property type="protein sequence ID" value="CDK25213.1"/>
    <property type="molecule type" value="Genomic_DNA"/>
</dbReference>
<dbReference type="InterPro" id="IPR004871">
    <property type="entry name" value="RSE1/DDB1/CPSF1_C"/>
</dbReference>
<dbReference type="InterPro" id="IPR036322">
    <property type="entry name" value="WD40_repeat_dom_sf"/>
</dbReference>
<feature type="domain" description="RSE1/DDB1/CPSF1 first beta-propeller" evidence="8">
    <location>
        <begin position="23"/>
        <end position="409"/>
    </location>
</feature>
<sequence length="1215" mass="134652">MTSLHPQLSVYNLTLKHPTSSVRAIAGSFSGNKRQQELVIARSSSLELWKVDADSGKLSKLFDQECFSIIRAISSFKTPGSAQDCLILTSDAGNVSVIQLNPKSMRFQQIQNEPYFKSGIRRLSPGAYVAVDGRGRAAMLAAVERNKLVYTLRRDEKDKLIISSPLEANKNKTLTFEVTALDVGFENPLFAAIECDYGLYEGKSIRDENGDLNYSRLLTFYELDLGLNHVVHKSSLEISQSANFLLAVPGGSDGPSGVLLCSEGMVQYQGLQKRGHFIPIPRRKGDQTPRFIVTGVCHKMKNSFFALLQDNKGDLFKVTLQYDSESGDVESLQIAYFDTMPVCTSLVIFKSGFMYADCEVGDKYLYQFEKLGDDEARVWRSTEYPDDIAVLEDEDVEFEVRPLDNLTLVDIVQSLNPLIDSKLVYESGPTDFPTVVSICGSSARSSVKFSKYEIPYTELVSTELPASAEKVMTTKIRFDDEYDRYIVLSFEDATLLLSIGETVEEVTNTGFVTDAPTIAVQQIGRSSIAQIHPDGIRHVTYLDDESDPKVVDWFPPAGIKVRVASTTSSQVIVGLSNRELVYFETDESDQLIEYNERKEASGQILSLSLGDIQEGKLRSPFIAVGCSDNTISIYSTDPESTLDMLVHESLSGSPTDALITWMADSLNGELAVSRSLYLHLGLDNGIYSRLALDPVSGALSGPRNIFTGPKAVKLSKVFAFNQTMVAVVSSRSYLSFLSPSGYKTVPIAGSTFNSIHGFRSEDCPENGFISVHGNQLTIFTVNNVVSTLSIESVSLKYTPKCMLDTYDDNGLVYVGQSESNTETEQPEEAVSNSEIEIPFNEEESDYFQQFGYKLSADRTASCVQVISVREKRVIQTIELLENQTITRCARVTFSSKGQTYLILATSSNQRLLPNVNDGGFLRCYSILKNGTLELVHITKTENSIYSVAEFQGKLIVGMKRMLVLYDIGQKQLLRRGVLDTGLNQIVSIVSQGFRLVVADSRDSVRYVVYKPAENIFVPFADDTIPRHTTCISMLDYDTVVGGDKFGNVWTLRCPSDISGASDEDGHGTNILAKDSFLEGAPYRLDNLTNFFLQDIPTSFNRGSVAIGGSETVVYTGIQGTIGVLIPLTSLSDVNYFFALEKYIAEEFEESLNLTGRSHLAYRGYYTPRKGVVDGDLLECFFKLADGQKVKIANKMDRLPKEVEKKISEMRSRYAF</sequence>